<feature type="signal peptide" evidence="1">
    <location>
        <begin position="1"/>
        <end position="23"/>
    </location>
</feature>
<dbReference type="AlphaFoldDB" id="A0A8T1CHN8"/>
<evidence type="ECO:0000256" key="1">
    <source>
        <dbReference type="SAM" id="SignalP"/>
    </source>
</evidence>
<organism evidence="3 4">
    <name type="scientific">Phytophthora cactorum</name>
    <dbReference type="NCBI Taxonomy" id="29920"/>
    <lineage>
        <taxon>Eukaryota</taxon>
        <taxon>Sar</taxon>
        <taxon>Stramenopiles</taxon>
        <taxon>Oomycota</taxon>
        <taxon>Peronosporomycetes</taxon>
        <taxon>Peronosporales</taxon>
        <taxon>Peronosporaceae</taxon>
        <taxon>Phytophthora</taxon>
    </lineage>
</organism>
<gene>
    <name evidence="3" type="ORF">PC117_g15798</name>
</gene>
<sequence length="304" mass="33432">MRTHCAVIPVFIVFFASAAIVRASMDVESTNSATKGRLPEISRHSLIQGKRAAASTRVLKLRGPADMHTVDAIDEHEERGMLSNIVALASKASPSATNKLLLSVNKRPDKMFNLLGLGKGLDSTSKLRQWLRYTEKYKAKHGGGGFTDSWVISLLLEKTTDIDLALLIPSIKNVADLKTFGAKLESSLYQKWINIGTQPAKIKELLDQKRVSQVNENIATTYAMAYVRHLSDTDGGGVDEVAKSISQPCSWYAYDPEGPVVTTASYICVVKYYLRAGNNAPSKNKIWAALHLVFIPVTRFAEGY</sequence>
<keyword evidence="1" id="KW-0732">Signal</keyword>
<dbReference type="VEuPathDB" id="FungiDB:PC110_g13139"/>
<feature type="domain" description="RXLR phytopathogen effector protein WY-domain" evidence="2">
    <location>
        <begin position="137"/>
        <end position="184"/>
    </location>
</feature>
<protein>
    <recommendedName>
        <fullName evidence="2">RXLR phytopathogen effector protein WY-domain domain-containing protein</fullName>
    </recommendedName>
</protein>
<name>A0A8T1CHN8_9STRA</name>
<feature type="chain" id="PRO_5035926502" description="RXLR phytopathogen effector protein WY-domain domain-containing protein" evidence="1">
    <location>
        <begin position="24"/>
        <end position="304"/>
    </location>
</feature>
<reference evidence="3" key="1">
    <citation type="submission" date="2018-10" db="EMBL/GenBank/DDBJ databases">
        <title>Effector identification in a new, highly contiguous assembly of the strawberry crown rot pathogen Phytophthora cactorum.</title>
        <authorList>
            <person name="Armitage A.D."/>
            <person name="Nellist C.F."/>
            <person name="Bates H."/>
            <person name="Vickerstaff R.J."/>
            <person name="Harrison R.J."/>
        </authorList>
    </citation>
    <scope>NUCLEOTIDE SEQUENCE</scope>
    <source>
        <strain evidence="3">4040</strain>
    </source>
</reference>
<dbReference type="InterPro" id="IPR040786">
    <property type="entry name" value="RXLR_WY"/>
</dbReference>
<evidence type="ECO:0000313" key="4">
    <source>
        <dbReference type="Proteomes" id="UP000736787"/>
    </source>
</evidence>
<dbReference type="Pfam" id="PF18634">
    <property type="entry name" value="RXLR_WY"/>
    <property type="match status" value="1"/>
</dbReference>
<dbReference type="Proteomes" id="UP000736787">
    <property type="component" value="Unassembled WGS sequence"/>
</dbReference>
<evidence type="ECO:0000313" key="3">
    <source>
        <dbReference type="EMBL" id="KAG2923147.1"/>
    </source>
</evidence>
<evidence type="ECO:0000259" key="2">
    <source>
        <dbReference type="Pfam" id="PF18634"/>
    </source>
</evidence>
<comment type="caution">
    <text evidence="3">The sequence shown here is derived from an EMBL/GenBank/DDBJ whole genome shotgun (WGS) entry which is preliminary data.</text>
</comment>
<dbReference type="EMBL" id="RCMK01000539">
    <property type="protein sequence ID" value="KAG2923147.1"/>
    <property type="molecule type" value="Genomic_DNA"/>
</dbReference>
<accession>A0A8T1CHN8</accession>
<proteinExistence type="predicted"/>